<proteinExistence type="inferred from homology"/>
<dbReference type="Pfam" id="PF00639">
    <property type="entry name" value="Rotamase"/>
    <property type="match status" value="1"/>
</dbReference>
<evidence type="ECO:0000256" key="1">
    <source>
        <dbReference type="ARBA" id="ARBA00000971"/>
    </source>
</evidence>
<evidence type="ECO:0000259" key="7">
    <source>
        <dbReference type="PROSITE" id="PS50198"/>
    </source>
</evidence>
<evidence type="ECO:0000256" key="2">
    <source>
        <dbReference type="ARBA" id="ARBA00007656"/>
    </source>
</evidence>
<gene>
    <name evidence="8" type="ORF">HNQ50_003344</name>
</gene>
<evidence type="ECO:0000256" key="4">
    <source>
        <dbReference type="ARBA" id="ARBA00023110"/>
    </source>
</evidence>
<dbReference type="Gene3D" id="3.10.50.40">
    <property type="match status" value="1"/>
</dbReference>
<dbReference type="EC" id="5.2.1.8" evidence="3"/>
<reference evidence="8 9" key="1">
    <citation type="submission" date="2020-08" db="EMBL/GenBank/DDBJ databases">
        <title>Genomic Encyclopedia of Type Strains, Phase IV (KMG-IV): sequencing the most valuable type-strain genomes for metagenomic binning, comparative biology and taxonomic classification.</title>
        <authorList>
            <person name="Goeker M."/>
        </authorList>
    </citation>
    <scope>NUCLEOTIDE SEQUENCE [LARGE SCALE GENOMIC DNA]</scope>
    <source>
        <strain evidence="8 9">DSM 18233</strain>
    </source>
</reference>
<dbReference type="RefSeq" id="WP_184102270.1">
    <property type="nucleotide sequence ID" value="NZ_JACHHN010000007.1"/>
</dbReference>
<name>A0A840RJE0_9NEIS</name>
<accession>A0A840RJE0</accession>
<dbReference type="PROSITE" id="PS01096">
    <property type="entry name" value="PPIC_PPIASE_1"/>
    <property type="match status" value="1"/>
</dbReference>
<dbReference type="EMBL" id="JACHHN010000007">
    <property type="protein sequence ID" value="MBB5192600.1"/>
    <property type="molecule type" value="Genomic_DNA"/>
</dbReference>
<dbReference type="PROSITE" id="PS50198">
    <property type="entry name" value="PPIC_PPIASE_2"/>
    <property type="match status" value="1"/>
</dbReference>
<sequence>MPFATINDTRIEADDDAALPTAAVQELLRQRALHLGLLEAEADETHLSGALEQLLAQEVHVPQPEPEELARYYHAHIGRYTAGELVFASHILLQMTPGMPVQALLGRAEAILHHVQSHPEDFEAAARENSNCPSGEVGGSLGQLQRGDTVPEFEQTLFADQSVGLWPQLVRTRFGFHIVRIDRREPGKVLPLELITERVQKDLQRQALDKALRQYVSVLAGAAKIEGVMLEQATSPLMN</sequence>
<feature type="domain" description="PpiC" evidence="7">
    <location>
        <begin position="83"/>
        <end position="183"/>
    </location>
</feature>
<dbReference type="AlphaFoldDB" id="A0A840RJE0"/>
<dbReference type="Proteomes" id="UP000543030">
    <property type="component" value="Unassembled WGS sequence"/>
</dbReference>
<dbReference type="InterPro" id="IPR023058">
    <property type="entry name" value="PPIase_PpiC_CS"/>
</dbReference>
<keyword evidence="5 6" id="KW-0413">Isomerase</keyword>
<dbReference type="SUPFAM" id="SSF54534">
    <property type="entry name" value="FKBP-like"/>
    <property type="match status" value="1"/>
</dbReference>
<organism evidence="8 9">
    <name type="scientific">Silvimonas terrae</name>
    <dbReference type="NCBI Taxonomy" id="300266"/>
    <lineage>
        <taxon>Bacteria</taxon>
        <taxon>Pseudomonadati</taxon>
        <taxon>Pseudomonadota</taxon>
        <taxon>Betaproteobacteria</taxon>
        <taxon>Neisseriales</taxon>
        <taxon>Chitinibacteraceae</taxon>
        <taxon>Silvimonas</taxon>
    </lineage>
</organism>
<comment type="similarity">
    <text evidence="2">Belongs to the PpiC/parvulin rotamase family.</text>
</comment>
<dbReference type="InterPro" id="IPR050245">
    <property type="entry name" value="PrsA_foldase"/>
</dbReference>
<dbReference type="InterPro" id="IPR000297">
    <property type="entry name" value="PPIase_PpiC"/>
</dbReference>
<evidence type="ECO:0000256" key="3">
    <source>
        <dbReference type="ARBA" id="ARBA00013194"/>
    </source>
</evidence>
<comment type="caution">
    <text evidence="8">The sequence shown here is derived from an EMBL/GenBank/DDBJ whole genome shotgun (WGS) entry which is preliminary data.</text>
</comment>
<evidence type="ECO:0000313" key="9">
    <source>
        <dbReference type="Proteomes" id="UP000543030"/>
    </source>
</evidence>
<evidence type="ECO:0000256" key="5">
    <source>
        <dbReference type="ARBA" id="ARBA00023235"/>
    </source>
</evidence>
<evidence type="ECO:0000313" key="8">
    <source>
        <dbReference type="EMBL" id="MBB5192600.1"/>
    </source>
</evidence>
<evidence type="ECO:0000256" key="6">
    <source>
        <dbReference type="PROSITE-ProRule" id="PRU00278"/>
    </source>
</evidence>
<protein>
    <recommendedName>
        <fullName evidence="3">peptidylprolyl isomerase</fullName>
        <ecNumber evidence="3">5.2.1.8</ecNumber>
    </recommendedName>
</protein>
<comment type="catalytic activity">
    <reaction evidence="1">
        <text>[protein]-peptidylproline (omega=180) = [protein]-peptidylproline (omega=0)</text>
        <dbReference type="Rhea" id="RHEA:16237"/>
        <dbReference type="Rhea" id="RHEA-COMP:10747"/>
        <dbReference type="Rhea" id="RHEA-COMP:10748"/>
        <dbReference type="ChEBI" id="CHEBI:83833"/>
        <dbReference type="ChEBI" id="CHEBI:83834"/>
        <dbReference type="EC" id="5.2.1.8"/>
    </reaction>
</comment>
<keyword evidence="4 6" id="KW-0697">Rotamase</keyword>
<dbReference type="GO" id="GO:0003755">
    <property type="term" value="F:peptidyl-prolyl cis-trans isomerase activity"/>
    <property type="evidence" value="ECO:0007669"/>
    <property type="project" value="UniProtKB-KW"/>
</dbReference>
<dbReference type="PANTHER" id="PTHR47245">
    <property type="entry name" value="PEPTIDYLPROLYL ISOMERASE"/>
    <property type="match status" value="1"/>
</dbReference>
<keyword evidence="9" id="KW-1185">Reference proteome</keyword>
<dbReference type="InterPro" id="IPR046357">
    <property type="entry name" value="PPIase_dom_sf"/>
</dbReference>
<dbReference type="PANTHER" id="PTHR47245:SF2">
    <property type="entry name" value="PEPTIDYL-PROLYL CIS-TRANS ISOMERASE HP_0175-RELATED"/>
    <property type="match status" value="1"/>
</dbReference>